<protein>
    <submittedName>
        <fullName evidence="3">Rdx family-domain-containing protein</fullName>
    </submittedName>
</protein>
<keyword evidence="4" id="KW-1185">Reference proteome</keyword>
<dbReference type="Proteomes" id="UP001303115">
    <property type="component" value="Unassembled WGS sequence"/>
</dbReference>
<feature type="compositionally biased region" description="Basic and acidic residues" evidence="2">
    <location>
        <begin position="141"/>
        <end position="161"/>
    </location>
</feature>
<evidence type="ECO:0000313" key="4">
    <source>
        <dbReference type="Proteomes" id="UP001303115"/>
    </source>
</evidence>
<dbReference type="Gene3D" id="3.40.30.10">
    <property type="entry name" value="Glutaredoxin"/>
    <property type="match status" value="1"/>
</dbReference>
<accession>A0AAN6PRF7</accession>
<comment type="caution">
    <text evidence="3">The sequence shown here is derived from an EMBL/GenBank/DDBJ whole genome shotgun (WGS) entry which is preliminary data.</text>
</comment>
<dbReference type="AlphaFoldDB" id="A0AAN6PRF7"/>
<dbReference type="PANTHER" id="PTHR36417">
    <property type="entry name" value="SELENOPROTEIN DOMAIN PROTEIN (AFU_ORTHOLOGUE AFUA_1G05220)"/>
    <property type="match status" value="1"/>
</dbReference>
<dbReference type="NCBIfam" id="TIGR02174">
    <property type="entry name" value="CXXU_selWTH"/>
    <property type="match status" value="1"/>
</dbReference>
<dbReference type="EMBL" id="MU854330">
    <property type="protein sequence ID" value="KAK4043240.1"/>
    <property type="molecule type" value="Genomic_DNA"/>
</dbReference>
<evidence type="ECO:0000256" key="2">
    <source>
        <dbReference type="SAM" id="MobiDB-lite"/>
    </source>
</evidence>
<feature type="region of interest" description="Disordered" evidence="2">
    <location>
        <begin position="122"/>
        <end position="161"/>
    </location>
</feature>
<evidence type="ECO:0000256" key="1">
    <source>
        <dbReference type="ARBA" id="ARBA00023284"/>
    </source>
</evidence>
<dbReference type="InterPro" id="IPR036249">
    <property type="entry name" value="Thioredoxin-like_sf"/>
</dbReference>
<keyword evidence="1" id="KW-0676">Redox-active center</keyword>
<dbReference type="InterPro" id="IPR011893">
    <property type="entry name" value="Selenoprotein_Rdx-typ"/>
</dbReference>
<proteinExistence type="predicted"/>
<reference evidence="4" key="1">
    <citation type="journal article" date="2023" name="Mol. Phylogenet. Evol.">
        <title>Genome-scale phylogeny and comparative genomics of the fungal order Sordariales.</title>
        <authorList>
            <person name="Hensen N."/>
            <person name="Bonometti L."/>
            <person name="Westerberg I."/>
            <person name="Brannstrom I.O."/>
            <person name="Guillou S."/>
            <person name="Cros-Aarteil S."/>
            <person name="Calhoun S."/>
            <person name="Haridas S."/>
            <person name="Kuo A."/>
            <person name="Mondo S."/>
            <person name="Pangilinan J."/>
            <person name="Riley R."/>
            <person name="LaButti K."/>
            <person name="Andreopoulos B."/>
            <person name="Lipzen A."/>
            <person name="Chen C."/>
            <person name="Yan M."/>
            <person name="Daum C."/>
            <person name="Ng V."/>
            <person name="Clum A."/>
            <person name="Steindorff A."/>
            <person name="Ohm R.A."/>
            <person name="Martin F."/>
            <person name="Silar P."/>
            <person name="Natvig D.O."/>
            <person name="Lalanne C."/>
            <person name="Gautier V."/>
            <person name="Ament-Velasquez S.L."/>
            <person name="Kruys A."/>
            <person name="Hutchinson M.I."/>
            <person name="Powell A.J."/>
            <person name="Barry K."/>
            <person name="Miller A.N."/>
            <person name="Grigoriev I.V."/>
            <person name="Debuchy R."/>
            <person name="Gladieux P."/>
            <person name="Hiltunen Thoren M."/>
            <person name="Johannesson H."/>
        </authorList>
    </citation>
    <scope>NUCLEOTIDE SEQUENCE [LARGE SCALE GENOMIC DNA]</scope>
    <source>
        <strain evidence="4">CBS 284.82</strain>
    </source>
</reference>
<dbReference type="SUPFAM" id="SSF52833">
    <property type="entry name" value="Thioredoxin-like"/>
    <property type="match status" value="1"/>
</dbReference>
<gene>
    <name evidence="3" type="ORF">C8A01DRAFT_43878</name>
</gene>
<dbReference type="Pfam" id="PF10262">
    <property type="entry name" value="Rdx"/>
    <property type="match status" value="1"/>
</dbReference>
<sequence>MAETTPQLSSEPRLPRVTIQFCTQCKWMLRAAYYAQELLSTFSLSLGEVAMQPATGGVFLVEITTAAAVATTGEGTAAATGVLSPQTQTQKRTVLWDRKTDGGFPETKELKRRVRDVIQPGRDLGHVDRDYGRGGAAGKGKGGEEARKTGEGEVKEVKKGAVEKEGEGEVCNIEGGEKCEDCE</sequence>
<dbReference type="PANTHER" id="PTHR36417:SF2">
    <property type="entry name" value="SELENOPROTEIN DOMAIN PROTEIN (AFU_ORTHOLOGUE AFUA_1G05220)"/>
    <property type="match status" value="1"/>
</dbReference>
<evidence type="ECO:0000313" key="3">
    <source>
        <dbReference type="EMBL" id="KAK4043240.1"/>
    </source>
</evidence>
<name>A0AAN6PRF7_9PEZI</name>
<organism evidence="3 4">
    <name type="scientific">Parachaetomium inaequale</name>
    <dbReference type="NCBI Taxonomy" id="2588326"/>
    <lineage>
        <taxon>Eukaryota</taxon>
        <taxon>Fungi</taxon>
        <taxon>Dikarya</taxon>
        <taxon>Ascomycota</taxon>
        <taxon>Pezizomycotina</taxon>
        <taxon>Sordariomycetes</taxon>
        <taxon>Sordariomycetidae</taxon>
        <taxon>Sordariales</taxon>
        <taxon>Chaetomiaceae</taxon>
        <taxon>Parachaetomium</taxon>
    </lineage>
</organism>
<feature type="compositionally biased region" description="Basic and acidic residues" evidence="2">
    <location>
        <begin position="123"/>
        <end position="132"/>
    </location>
</feature>